<evidence type="ECO:0000256" key="5">
    <source>
        <dbReference type="SAM" id="Phobius"/>
    </source>
</evidence>
<evidence type="ECO:0000256" key="3">
    <source>
        <dbReference type="ARBA" id="ARBA00022989"/>
    </source>
</evidence>
<feature type="transmembrane region" description="Helical" evidence="5">
    <location>
        <begin position="884"/>
        <end position="905"/>
    </location>
</feature>
<sequence>MENQNESKMFIDLEKQSALPDISYKEYFKYKNIIENHKKLNLSSDFPKFLNSKKESPSKFEIILTSNEDKSAVISLVLRELNLWNNETFWIEQIDLERIMRHYGNDGDSNIKNLFSILTYDWCQPKNCNDSYFLLLKFERFEENGENLVRKLVEIADDFPHFGEVVIRILRLYFLELRENKTQKQIQEKLLGNFQMILNMKNQKAKIQILKNLLIILEKNEESGKLYDEIKKKILEIMKHDVTFDSYYSRSLNDMRKVYNEKFFDLIFLIHEKSIEFEQKFEKFLSLSREIFGYHWQNCITNDLQKLKLTASFVNDLDVERFIRTKYEFINREIDEICKEFSVLNEPLNKKEKEFFFKMNNILNDFKTTNTKSEQNFLKHLENMNKKLMFGRLSHDKLSIFEKIAQDSKFCNVIEKVWEKFQLEDYPIVLVLPNPQNKTIVDYLIESESDEQLLVFLSIPNANNITKITRKQKHYMKFFSAQMEFQIGKCFIEHCIDLIINNDFSLFEKFRIHLMNYFEEVGPIEIALKDKIVKNLIRKINDEKTSSKQWTELNKILRLMISYWIDSGRHYKKYREKIIDIFLPNKLIFYLIENRIDDFFKHYDQKINEVPKIIQKFSREINTRNFLQDFLFDIFNIAIRKNQKQIIDVVIKNNCFENFENYHPENINTSDIHHYTALKLLQSGKEGVLEHFRDEWFTIGVIKDFLDSVVNSYNHQYVEMDLSLVSKSKISKSSETDTNIDNSSYRRMKTIEFIARKSKMCGKEILLHPVIETYVNLKSYIYYGISQWNYLAFIFLFLIPFIPLLIYNHKYKGKDEYWNSIGWEKAHYVGIIYLIFREFFQLILEENSLDYYKHKSNQTEWLLIFTSISLSVVSSNFYHHPLIIFLEILFIMMTTISATTLNFLTKDPVYVKSLKKVSLIFLKILHVFIVILWGLAFCIYIVLGDNDNEKNENFENQEENVEYYMHSPIAAFLKVLTMLSGEYSFEESKMSSFQLLFCLLFVVTSFILFNLIVGISFENIEQIMRESRQLNVEYKIKKLIEMEKKFGRIEEWVHNKSCLMRMFQKYKLIRNIEKIYIEMSTRLVYVRVNGCRQRVLTVSKSDRAIDFQIDEEIFDAIREILEKKIEI</sequence>
<evidence type="ECO:0000256" key="1">
    <source>
        <dbReference type="ARBA" id="ARBA00004141"/>
    </source>
</evidence>
<keyword evidence="3 5" id="KW-1133">Transmembrane helix</keyword>
<dbReference type="InterPro" id="IPR005821">
    <property type="entry name" value="Ion_trans_dom"/>
</dbReference>
<evidence type="ECO:0000259" key="6">
    <source>
        <dbReference type="Pfam" id="PF00520"/>
    </source>
</evidence>
<evidence type="ECO:0000256" key="4">
    <source>
        <dbReference type="ARBA" id="ARBA00023136"/>
    </source>
</evidence>
<organism evidence="7 8">
    <name type="scientific">Polypedilum vanderplanki</name>
    <name type="common">Sleeping chironomid midge</name>
    <dbReference type="NCBI Taxonomy" id="319348"/>
    <lineage>
        <taxon>Eukaryota</taxon>
        <taxon>Metazoa</taxon>
        <taxon>Ecdysozoa</taxon>
        <taxon>Arthropoda</taxon>
        <taxon>Hexapoda</taxon>
        <taxon>Insecta</taxon>
        <taxon>Pterygota</taxon>
        <taxon>Neoptera</taxon>
        <taxon>Endopterygota</taxon>
        <taxon>Diptera</taxon>
        <taxon>Nematocera</taxon>
        <taxon>Chironomoidea</taxon>
        <taxon>Chironomidae</taxon>
        <taxon>Chironominae</taxon>
        <taxon>Polypedilum</taxon>
        <taxon>Polypedilum</taxon>
    </lineage>
</organism>
<feature type="transmembrane region" description="Helical" evidence="5">
    <location>
        <begin position="861"/>
        <end position="878"/>
    </location>
</feature>
<evidence type="ECO:0000256" key="2">
    <source>
        <dbReference type="ARBA" id="ARBA00022692"/>
    </source>
</evidence>
<reference evidence="7" key="1">
    <citation type="submission" date="2021-03" db="EMBL/GenBank/DDBJ databases">
        <title>Chromosome level genome of the anhydrobiotic midge Polypedilum vanderplanki.</title>
        <authorList>
            <person name="Yoshida Y."/>
            <person name="Kikawada T."/>
            <person name="Gusev O."/>
        </authorList>
    </citation>
    <scope>NUCLEOTIDE SEQUENCE</scope>
    <source>
        <strain evidence="7">NIAS01</strain>
        <tissue evidence="7">Whole body or cell culture</tissue>
    </source>
</reference>
<dbReference type="Pfam" id="PF00520">
    <property type="entry name" value="Ion_trans"/>
    <property type="match status" value="1"/>
</dbReference>
<dbReference type="AlphaFoldDB" id="A0A9J6BD02"/>
<protein>
    <recommendedName>
        <fullName evidence="6">Ion transport domain-containing protein</fullName>
    </recommendedName>
</protein>
<evidence type="ECO:0000313" key="7">
    <source>
        <dbReference type="EMBL" id="KAG5667761.1"/>
    </source>
</evidence>
<comment type="subcellular location">
    <subcellularLocation>
        <location evidence="1">Membrane</location>
        <topology evidence="1">Multi-pass membrane protein</topology>
    </subcellularLocation>
</comment>
<feature type="transmembrane region" description="Helical" evidence="5">
    <location>
        <begin position="917"/>
        <end position="943"/>
    </location>
</feature>
<comment type="caution">
    <text evidence="7">The sequence shown here is derived from an EMBL/GenBank/DDBJ whole genome shotgun (WGS) entry which is preliminary data.</text>
</comment>
<dbReference type="EMBL" id="JADBJN010000004">
    <property type="protein sequence ID" value="KAG5667761.1"/>
    <property type="molecule type" value="Genomic_DNA"/>
</dbReference>
<dbReference type="OrthoDB" id="7787979at2759"/>
<feature type="transmembrane region" description="Helical" evidence="5">
    <location>
        <begin position="788"/>
        <end position="807"/>
    </location>
</feature>
<keyword evidence="8" id="KW-1185">Reference proteome</keyword>
<gene>
    <name evidence="7" type="ORF">PVAND_015731</name>
</gene>
<name>A0A9J6BD02_POLVA</name>
<dbReference type="Proteomes" id="UP001107558">
    <property type="component" value="Chromosome 4"/>
</dbReference>
<keyword evidence="2 5" id="KW-0812">Transmembrane</keyword>
<proteinExistence type="predicted"/>
<accession>A0A9J6BD02</accession>
<feature type="domain" description="Ion transport" evidence="6">
    <location>
        <begin position="791"/>
        <end position="1026"/>
    </location>
</feature>
<keyword evidence="4 5" id="KW-0472">Membrane</keyword>
<evidence type="ECO:0000313" key="8">
    <source>
        <dbReference type="Proteomes" id="UP001107558"/>
    </source>
</evidence>
<feature type="transmembrane region" description="Helical" evidence="5">
    <location>
        <begin position="993"/>
        <end position="1017"/>
    </location>
</feature>